<dbReference type="PRINTS" id="PR01590">
    <property type="entry name" value="HTHFIS"/>
</dbReference>
<dbReference type="PROSITE" id="PS50045">
    <property type="entry name" value="SIGMA54_INTERACT_4"/>
    <property type="match status" value="1"/>
</dbReference>
<dbReference type="InterPro" id="IPR002197">
    <property type="entry name" value="HTH_Fis"/>
</dbReference>
<dbReference type="Pfam" id="PF25601">
    <property type="entry name" value="AAA_lid_14"/>
    <property type="match status" value="1"/>
</dbReference>
<evidence type="ECO:0000256" key="6">
    <source>
        <dbReference type="PROSITE-ProRule" id="PRU00169"/>
    </source>
</evidence>
<keyword evidence="1" id="KW-0547">Nucleotide-binding</keyword>
<evidence type="ECO:0000256" key="2">
    <source>
        <dbReference type="ARBA" id="ARBA00022840"/>
    </source>
</evidence>
<dbReference type="Pfam" id="PF00072">
    <property type="entry name" value="Response_reg"/>
    <property type="match status" value="1"/>
</dbReference>
<dbReference type="InterPro" id="IPR025943">
    <property type="entry name" value="Sigma_54_int_dom_ATP-bd_2"/>
</dbReference>
<evidence type="ECO:0000256" key="3">
    <source>
        <dbReference type="ARBA" id="ARBA00023015"/>
    </source>
</evidence>
<dbReference type="InterPro" id="IPR058031">
    <property type="entry name" value="AAA_lid_NorR"/>
</dbReference>
<evidence type="ECO:0000259" key="7">
    <source>
        <dbReference type="PROSITE" id="PS50045"/>
    </source>
</evidence>
<dbReference type="SUPFAM" id="SSF52540">
    <property type="entry name" value="P-loop containing nucleoside triphosphate hydrolases"/>
    <property type="match status" value="1"/>
</dbReference>
<keyword evidence="2" id="KW-0067">ATP-binding</keyword>
<dbReference type="SUPFAM" id="SSF46689">
    <property type="entry name" value="Homeodomain-like"/>
    <property type="match status" value="1"/>
</dbReference>
<dbReference type="InterPro" id="IPR011006">
    <property type="entry name" value="CheY-like_superfamily"/>
</dbReference>
<dbReference type="SMART" id="SM00382">
    <property type="entry name" value="AAA"/>
    <property type="match status" value="1"/>
</dbReference>
<evidence type="ECO:0000259" key="8">
    <source>
        <dbReference type="PROSITE" id="PS50110"/>
    </source>
</evidence>
<evidence type="ECO:0000256" key="5">
    <source>
        <dbReference type="ARBA" id="ARBA00023163"/>
    </source>
</evidence>
<evidence type="ECO:0000256" key="1">
    <source>
        <dbReference type="ARBA" id="ARBA00022741"/>
    </source>
</evidence>
<dbReference type="InterPro" id="IPR025944">
    <property type="entry name" value="Sigma_54_int_dom_CS"/>
</dbReference>
<dbReference type="InterPro" id="IPR002078">
    <property type="entry name" value="Sigma_54_int"/>
</dbReference>
<dbReference type="CDD" id="cd00009">
    <property type="entry name" value="AAA"/>
    <property type="match status" value="1"/>
</dbReference>
<dbReference type="GO" id="GO:0000160">
    <property type="term" value="P:phosphorelay signal transduction system"/>
    <property type="evidence" value="ECO:0007669"/>
    <property type="project" value="InterPro"/>
</dbReference>
<dbReference type="PANTHER" id="PTHR32071:SF100">
    <property type="entry name" value="RESPONSE REGULATOR PROTEIN PILR"/>
    <property type="match status" value="1"/>
</dbReference>
<dbReference type="FunFam" id="3.40.50.300:FF:000006">
    <property type="entry name" value="DNA-binding transcriptional regulator NtrC"/>
    <property type="match status" value="1"/>
</dbReference>
<dbReference type="InterPro" id="IPR003593">
    <property type="entry name" value="AAA+_ATPase"/>
</dbReference>
<dbReference type="PROSITE" id="PS00676">
    <property type="entry name" value="SIGMA54_INTERACT_2"/>
    <property type="match status" value="1"/>
</dbReference>
<name>A0A7C4QP33_9PLAN</name>
<keyword evidence="3" id="KW-0805">Transcription regulation</keyword>
<dbReference type="Pfam" id="PF00158">
    <property type="entry name" value="Sigma54_activat"/>
    <property type="match status" value="1"/>
</dbReference>
<keyword evidence="4" id="KW-0238">DNA-binding</keyword>
<accession>A0A7C4QP33</accession>
<dbReference type="GO" id="GO:0005524">
    <property type="term" value="F:ATP binding"/>
    <property type="evidence" value="ECO:0007669"/>
    <property type="project" value="UniProtKB-KW"/>
</dbReference>
<reference evidence="9" key="1">
    <citation type="journal article" date="2020" name="mSystems">
        <title>Genome- and Community-Level Interaction Insights into Carbon Utilization and Element Cycling Functions of Hydrothermarchaeota in Hydrothermal Sediment.</title>
        <authorList>
            <person name="Zhou Z."/>
            <person name="Liu Y."/>
            <person name="Xu W."/>
            <person name="Pan J."/>
            <person name="Luo Z.H."/>
            <person name="Li M."/>
        </authorList>
    </citation>
    <scope>NUCLEOTIDE SEQUENCE [LARGE SCALE GENOMIC DNA]</scope>
    <source>
        <strain evidence="9">SpSt-508</strain>
    </source>
</reference>
<dbReference type="SMART" id="SM00448">
    <property type="entry name" value="REC"/>
    <property type="match status" value="1"/>
</dbReference>
<dbReference type="InterPro" id="IPR027417">
    <property type="entry name" value="P-loop_NTPase"/>
</dbReference>
<dbReference type="PROSITE" id="PS50110">
    <property type="entry name" value="RESPONSE_REGULATORY"/>
    <property type="match status" value="1"/>
</dbReference>
<feature type="domain" description="Response regulatory" evidence="8">
    <location>
        <begin position="5"/>
        <end position="119"/>
    </location>
</feature>
<dbReference type="Gene3D" id="1.10.10.60">
    <property type="entry name" value="Homeodomain-like"/>
    <property type="match status" value="1"/>
</dbReference>
<comment type="caution">
    <text evidence="9">The sequence shown here is derived from an EMBL/GenBank/DDBJ whole genome shotgun (WGS) entry which is preliminary data.</text>
</comment>
<keyword evidence="6" id="KW-0597">Phosphoprotein</keyword>
<dbReference type="EMBL" id="DSVQ01000012">
    <property type="protein sequence ID" value="HGT38805.1"/>
    <property type="molecule type" value="Genomic_DNA"/>
</dbReference>
<protein>
    <submittedName>
        <fullName evidence="9">Sigma-54-dependent Fis family transcriptional regulator</fullName>
    </submittedName>
</protein>
<dbReference type="PROSITE" id="PS00688">
    <property type="entry name" value="SIGMA54_INTERACT_3"/>
    <property type="match status" value="1"/>
</dbReference>
<dbReference type="PANTHER" id="PTHR32071">
    <property type="entry name" value="TRANSCRIPTIONAL REGULATORY PROTEIN"/>
    <property type="match status" value="1"/>
</dbReference>
<dbReference type="Gene3D" id="3.40.50.300">
    <property type="entry name" value="P-loop containing nucleotide triphosphate hydrolases"/>
    <property type="match status" value="1"/>
</dbReference>
<feature type="modified residue" description="4-aspartylphosphate" evidence="6">
    <location>
        <position position="54"/>
    </location>
</feature>
<keyword evidence="5" id="KW-0804">Transcription</keyword>
<dbReference type="InterPro" id="IPR009057">
    <property type="entry name" value="Homeodomain-like_sf"/>
</dbReference>
<dbReference type="SUPFAM" id="SSF52172">
    <property type="entry name" value="CheY-like"/>
    <property type="match status" value="1"/>
</dbReference>
<dbReference type="AlphaFoldDB" id="A0A7C4QP33"/>
<gene>
    <name evidence="9" type="ORF">ENS64_06015</name>
</gene>
<dbReference type="GO" id="GO:0043565">
    <property type="term" value="F:sequence-specific DNA binding"/>
    <property type="evidence" value="ECO:0007669"/>
    <property type="project" value="InterPro"/>
</dbReference>
<dbReference type="InterPro" id="IPR001789">
    <property type="entry name" value="Sig_transdc_resp-reg_receiver"/>
</dbReference>
<evidence type="ECO:0000256" key="4">
    <source>
        <dbReference type="ARBA" id="ARBA00023125"/>
    </source>
</evidence>
<organism evidence="9">
    <name type="scientific">Schlesneria paludicola</name>
    <dbReference type="NCBI Taxonomy" id="360056"/>
    <lineage>
        <taxon>Bacteria</taxon>
        <taxon>Pseudomonadati</taxon>
        <taxon>Planctomycetota</taxon>
        <taxon>Planctomycetia</taxon>
        <taxon>Planctomycetales</taxon>
        <taxon>Planctomycetaceae</taxon>
        <taxon>Schlesneria</taxon>
    </lineage>
</organism>
<evidence type="ECO:0000313" key="9">
    <source>
        <dbReference type="EMBL" id="HGT38805.1"/>
    </source>
</evidence>
<sequence>MDVLDVLIVEDDDEFRAVARQWLARHNHRVEEVGSAAAALDRAAQRQFDVAIVDLRLPDLSGVELLPRLQAVSPETEVIILTGQATVATAVEAMKCGAYDYLAKPFPLTELEARCRKAAEHGRLRKQFLQWKALAERNQAPSAMIGESPPMQEVRRLIERIGPTDKPVLIQGETGTGKELAARAVQRASLRADRPFVVINCAALPEQLVESELFGHQRGAFTGAVATVPGLFEMADGGTLFIDEIGELPLSLQPKLLRVLEDGSLRRVGATQERRVDVRIIAATNRDLAREVNVGRFREDLLYRINVLSLNLPPLRERPGDLPLLMAHFLPPGWTIAPAAMAALERYHWPGNVRQLRNVLERAVILAEGPVITLDDLPDELQPRDAAAAPFPDGHLSAVERSHVRQVLQRCGGNKSEAARALGIHRRKLYRLLDRWGLNAEDTAVP</sequence>
<dbReference type="Gene3D" id="1.10.8.60">
    <property type="match status" value="1"/>
</dbReference>
<dbReference type="Gene3D" id="3.40.50.2300">
    <property type="match status" value="1"/>
</dbReference>
<dbReference type="GO" id="GO:0006355">
    <property type="term" value="P:regulation of DNA-templated transcription"/>
    <property type="evidence" value="ECO:0007669"/>
    <property type="project" value="InterPro"/>
</dbReference>
<proteinExistence type="predicted"/>
<feature type="domain" description="Sigma-54 factor interaction" evidence="7">
    <location>
        <begin position="144"/>
        <end position="365"/>
    </location>
</feature>
<dbReference type="Pfam" id="PF02954">
    <property type="entry name" value="HTH_8"/>
    <property type="match status" value="1"/>
</dbReference>